<keyword evidence="4" id="KW-1185">Reference proteome</keyword>
<dbReference type="RefSeq" id="WP_076399608.1">
    <property type="nucleotide sequence ID" value="NZ_FTOA01000002.1"/>
</dbReference>
<dbReference type="OrthoDB" id="9780293at2"/>
<dbReference type="Gene3D" id="3.90.850.10">
    <property type="entry name" value="Fumarylacetoacetase-like, C-terminal domain"/>
    <property type="match status" value="1"/>
</dbReference>
<name>A0A1N7JG76_9PROT</name>
<feature type="domain" description="Fumarylacetoacetase-like C-terminal" evidence="2">
    <location>
        <begin position="30"/>
        <end position="231"/>
    </location>
</feature>
<keyword evidence="3" id="KW-0670">Pyruvate</keyword>
<protein>
    <submittedName>
        <fullName evidence="3">Fumarylpyruvate hydrolase</fullName>
    </submittedName>
</protein>
<organism evidence="3 4">
    <name type="scientific">Insolitispirillum peregrinum</name>
    <dbReference type="NCBI Taxonomy" id="80876"/>
    <lineage>
        <taxon>Bacteria</taxon>
        <taxon>Pseudomonadati</taxon>
        <taxon>Pseudomonadota</taxon>
        <taxon>Alphaproteobacteria</taxon>
        <taxon>Rhodospirillales</taxon>
        <taxon>Novispirillaceae</taxon>
        <taxon>Insolitispirillum</taxon>
    </lineage>
</organism>
<dbReference type="InterPro" id="IPR011234">
    <property type="entry name" value="Fumarylacetoacetase-like_C"/>
</dbReference>
<evidence type="ECO:0000259" key="2">
    <source>
        <dbReference type="Pfam" id="PF01557"/>
    </source>
</evidence>
<dbReference type="PANTHER" id="PTHR11820:SF90">
    <property type="entry name" value="FLUTATHIONE S-TRANSFERASE"/>
    <property type="match status" value="1"/>
</dbReference>
<dbReference type="Pfam" id="PF01557">
    <property type="entry name" value="FAA_hydrolase"/>
    <property type="match status" value="1"/>
</dbReference>
<keyword evidence="1" id="KW-0479">Metal-binding</keyword>
<dbReference type="InterPro" id="IPR036663">
    <property type="entry name" value="Fumarylacetoacetase_C_sf"/>
</dbReference>
<dbReference type="GO" id="GO:0046872">
    <property type="term" value="F:metal ion binding"/>
    <property type="evidence" value="ECO:0007669"/>
    <property type="project" value="UniProtKB-KW"/>
</dbReference>
<keyword evidence="3" id="KW-0378">Hydrolase</keyword>
<reference evidence="3 4" key="1">
    <citation type="submission" date="2017-01" db="EMBL/GenBank/DDBJ databases">
        <authorList>
            <person name="Mah S.A."/>
            <person name="Swanson W.J."/>
            <person name="Moy G.W."/>
            <person name="Vacquier V.D."/>
        </authorList>
    </citation>
    <scope>NUCLEOTIDE SEQUENCE [LARGE SCALE GENOMIC DNA]</scope>
    <source>
        <strain evidence="3 4">DSM 11589</strain>
    </source>
</reference>
<dbReference type="STRING" id="80876.SAMN05421779_102226"/>
<dbReference type="Proteomes" id="UP000185678">
    <property type="component" value="Unassembled WGS sequence"/>
</dbReference>
<proteinExistence type="predicted"/>
<dbReference type="EMBL" id="FTOA01000002">
    <property type="protein sequence ID" value="SIS48355.1"/>
    <property type="molecule type" value="Genomic_DNA"/>
</dbReference>
<dbReference type="PANTHER" id="PTHR11820">
    <property type="entry name" value="ACYLPYRUVASE"/>
    <property type="match status" value="1"/>
</dbReference>
<gene>
    <name evidence="3" type="ORF">SAMN05421779_102226</name>
</gene>
<evidence type="ECO:0000256" key="1">
    <source>
        <dbReference type="ARBA" id="ARBA00022723"/>
    </source>
</evidence>
<evidence type="ECO:0000313" key="3">
    <source>
        <dbReference type="EMBL" id="SIS48355.1"/>
    </source>
</evidence>
<dbReference type="GO" id="GO:0018773">
    <property type="term" value="F:acetylpyruvate hydrolase activity"/>
    <property type="evidence" value="ECO:0007669"/>
    <property type="project" value="TreeGrafter"/>
</dbReference>
<accession>A0A1N7JG76</accession>
<dbReference type="AlphaFoldDB" id="A0A1N7JG76"/>
<sequence>MSESSFVISPPPVAAVPVVGTSAQFPLRRVFCVGRNYAAHAREMGHSDREPPFFFTKPADAVLTPVVGDLPYPPATADLHHEVELVVALKSGGADIAPEDALNHVYGCAVGVDLTRRDLQAEAKKAARPWDMAKGFDASGPMGPLLPLAGVDAVPQQARITLSVNGEVRQDGSTADMIWPVADIIAALSRLVTLAAGDVIFTGTPEGVGAVQRGETVHAEIAGLPPLTFTLR</sequence>
<evidence type="ECO:0000313" key="4">
    <source>
        <dbReference type="Proteomes" id="UP000185678"/>
    </source>
</evidence>
<dbReference type="SUPFAM" id="SSF56529">
    <property type="entry name" value="FAH"/>
    <property type="match status" value="1"/>
</dbReference>